<evidence type="ECO:0000256" key="9">
    <source>
        <dbReference type="SAM" id="Phobius"/>
    </source>
</evidence>
<keyword evidence="3 9" id="KW-0812">Transmembrane</keyword>
<feature type="domain" description="SEFIR" evidence="11">
    <location>
        <begin position="337"/>
        <end position="471"/>
    </location>
</feature>
<dbReference type="AlphaFoldDB" id="A0A0L8ID17"/>
<feature type="transmembrane region" description="Helical" evidence="9">
    <location>
        <begin position="304"/>
        <end position="327"/>
    </location>
</feature>
<accession>A0A0L8ID17</accession>
<dbReference type="OrthoDB" id="6095707at2759"/>
<dbReference type="Pfam" id="PF23608">
    <property type="entry name" value="Ig_ILCR1"/>
    <property type="match status" value="1"/>
</dbReference>
<evidence type="ECO:0000256" key="2">
    <source>
        <dbReference type="ARBA" id="ARBA00022475"/>
    </source>
</evidence>
<protein>
    <submittedName>
        <fullName evidence="13">Uncharacterized protein</fullName>
    </submittedName>
</protein>
<dbReference type="InterPro" id="IPR057066">
    <property type="entry name" value="Ig_ILCR1"/>
</dbReference>
<organism evidence="13">
    <name type="scientific">Octopus bimaculoides</name>
    <name type="common">California two-spotted octopus</name>
    <dbReference type="NCBI Taxonomy" id="37653"/>
    <lineage>
        <taxon>Eukaryota</taxon>
        <taxon>Metazoa</taxon>
        <taxon>Spiralia</taxon>
        <taxon>Lophotrochozoa</taxon>
        <taxon>Mollusca</taxon>
        <taxon>Cephalopoda</taxon>
        <taxon>Coleoidea</taxon>
        <taxon>Octopodiformes</taxon>
        <taxon>Octopoda</taxon>
        <taxon>Incirrata</taxon>
        <taxon>Octopodidae</taxon>
        <taxon>Octopus</taxon>
    </lineage>
</organism>
<evidence type="ECO:0000256" key="7">
    <source>
        <dbReference type="ARBA" id="ARBA00023170"/>
    </source>
</evidence>
<keyword evidence="6 9" id="KW-0472">Membrane</keyword>
<evidence type="ECO:0000256" key="5">
    <source>
        <dbReference type="ARBA" id="ARBA00022989"/>
    </source>
</evidence>
<name>A0A0L8ID17_OCTBM</name>
<dbReference type="PANTHER" id="PTHR15583:SF7">
    <property type="entry name" value="INTERLEUKIN CYTOKINE RECEPTOR-RELATED PROTEIN 2"/>
    <property type="match status" value="1"/>
</dbReference>
<dbReference type="Gene3D" id="3.40.50.11530">
    <property type="match status" value="1"/>
</dbReference>
<dbReference type="KEGG" id="obi:106873178"/>
<keyword evidence="8" id="KW-0325">Glycoprotein</keyword>
<evidence type="ECO:0000256" key="3">
    <source>
        <dbReference type="ARBA" id="ARBA00022692"/>
    </source>
</evidence>
<reference evidence="13" key="1">
    <citation type="submission" date="2015-07" db="EMBL/GenBank/DDBJ databases">
        <title>MeaNS - Measles Nucleotide Surveillance Program.</title>
        <authorList>
            <person name="Tran T."/>
            <person name="Druce J."/>
        </authorList>
    </citation>
    <scope>NUCLEOTIDE SEQUENCE</scope>
    <source>
        <strain evidence="13">UCB-OBI-ISO-001</strain>
        <tissue evidence="13">Gonad</tissue>
    </source>
</reference>
<dbReference type="InterPro" id="IPR039465">
    <property type="entry name" value="IL-17_rcpt-like"/>
</dbReference>
<evidence type="ECO:0000256" key="4">
    <source>
        <dbReference type="ARBA" id="ARBA00022729"/>
    </source>
</evidence>
<dbReference type="InterPro" id="IPR013568">
    <property type="entry name" value="SEFIR_dom"/>
</dbReference>
<feature type="signal peptide" evidence="10">
    <location>
        <begin position="1"/>
        <end position="25"/>
    </location>
</feature>
<feature type="domain" description="ILCR1 Ig-like" evidence="12">
    <location>
        <begin position="166"/>
        <end position="271"/>
    </location>
</feature>
<evidence type="ECO:0000256" key="1">
    <source>
        <dbReference type="ARBA" id="ARBA00004251"/>
    </source>
</evidence>
<dbReference type="GO" id="GO:0005886">
    <property type="term" value="C:plasma membrane"/>
    <property type="evidence" value="ECO:0007669"/>
    <property type="project" value="UniProtKB-SubCell"/>
</dbReference>
<evidence type="ECO:0000256" key="6">
    <source>
        <dbReference type="ARBA" id="ARBA00023136"/>
    </source>
</evidence>
<gene>
    <name evidence="13" type="ORF">OCBIM_22017548mg</name>
</gene>
<feature type="chain" id="PRO_5005584299" evidence="10">
    <location>
        <begin position="26"/>
        <end position="566"/>
    </location>
</feature>
<dbReference type="Pfam" id="PF08357">
    <property type="entry name" value="SEFIR"/>
    <property type="match status" value="1"/>
</dbReference>
<comment type="subcellular location">
    <subcellularLocation>
        <location evidence="1">Cell membrane</location>
        <topology evidence="1">Single-pass type I membrane protein</topology>
    </subcellularLocation>
</comment>
<evidence type="ECO:0000256" key="10">
    <source>
        <dbReference type="SAM" id="SignalP"/>
    </source>
</evidence>
<evidence type="ECO:0000256" key="8">
    <source>
        <dbReference type="ARBA" id="ARBA00023180"/>
    </source>
</evidence>
<evidence type="ECO:0000313" key="13">
    <source>
        <dbReference type="EMBL" id="KOF99352.1"/>
    </source>
</evidence>
<evidence type="ECO:0000259" key="12">
    <source>
        <dbReference type="Pfam" id="PF23608"/>
    </source>
</evidence>
<dbReference type="PANTHER" id="PTHR15583">
    <property type="entry name" value="INTERLEUKIN-17 RECEPTOR"/>
    <property type="match status" value="1"/>
</dbReference>
<keyword evidence="7" id="KW-0675">Receptor</keyword>
<proteinExistence type="predicted"/>
<sequence length="566" mass="64968">MLQKDTMEQFLTAFILTLLFIHNSAECPKPKYIEPYYLYPTNCCQKDLDVFKPFPNGKYPEKPKILELTDFLRNGKRGIKAVWNASLTHLKGFKIEYEFKGSDKKICRILDFSEFLKNKSNSNHDFKFEIYPVTKNKEILVHLYPLPESGNNYPPAQEVDTFMCREWISKIDYSLKDDALIVEFKQGPSKCNIKVYNLTLYDGQLRILKEVAVSSSKTLSELKHKFYGLCPGIYEISVEIFDEFWNVDGKCICRAPNGRCGVQCFRSKSNRIEVVGSSCTMPSSTNMTTAKTGLATKPKSSFKLTIFLAIIGAMIGLLLLVLSFYCFKRTIQEKRGLLFYIEDHSYHCEAIDKFVSFMNKSKCKLEVAARLVKGGDPLRLSFEIQKSDFIILVYSKALHKRIQAWKSNQDYVNFLKEDNSALLTASLLKELKASNKLIICKFPQAPKSGISSEFPSVKCYTLTKELNLLIQQIHGTGVDQELTILVKSNKFNHKFNSLTNTIKDAANFEENSSYWFEDKYICPKKMESLMPDDTEKFLLDGYEHSIYSIPISYMFEQINANNDTIA</sequence>
<dbReference type="InterPro" id="IPR038683">
    <property type="entry name" value="IL17RA/B_FnIII-like_1_sf"/>
</dbReference>
<dbReference type="Gene3D" id="2.60.40.2160">
    <property type="entry name" value="Interleukin-17 receptor A/B, fibronectin-III-like domain 1"/>
    <property type="match status" value="1"/>
</dbReference>
<keyword evidence="5 9" id="KW-1133">Transmembrane helix</keyword>
<evidence type="ECO:0000259" key="11">
    <source>
        <dbReference type="Pfam" id="PF08357"/>
    </source>
</evidence>
<keyword evidence="2" id="KW-1003">Cell membrane</keyword>
<keyword evidence="4 10" id="KW-0732">Signal</keyword>
<dbReference type="EMBL" id="KQ415978">
    <property type="protein sequence ID" value="KOF99352.1"/>
    <property type="molecule type" value="Genomic_DNA"/>
</dbReference>
<dbReference type="GO" id="GO:0030368">
    <property type="term" value="F:interleukin-17 receptor activity"/>
    <property type="evidence" value="ECO:0007669"/>
    <property type="project" value="InterPro"/>
</dbReference>
<dbReference type="STRING" id="37653.A0A0L8ID17"/>